<protein>
    <submittedName>
        <fullName evidence="2">Uncharacterized protein</fullName>
    </submittedName>
</protein>
<proteinExistence type="predicted"/>
<dbReference type="InParanoid" id="A2FIP1"/>
<accession>A2FIP1</accession>
<evidence type="ECO:0000313" key="2">
    <source>
        <dbReference type="EMBL" id="EAX95213.1"/>
    </source>
</evidence>
<reference evidence="2" key="2">
    <citation type="journal article" date="2007" name="Science">
        <title>Draft genome sequence of the sexually transmitted pathogen Trichomonas vaginalis.</title>
        <authorList>
            <person name="Carlton J.M."/>
            <person name="Hirt R.P."/>
            <person name="Silva J.C."/>
            <person name="Delcher A.L."/>
            <person name="Schatz M."/>
            <person name="Zhao Q."/>
            <person name="Wortman J.R."/>
            <person name="Bidwell S.L."/>
            <person name="Alsmark U.C.M."/>
            <person name="Besteiro S."/>
            <person name="Sicheritz-Ponten T."/>
            <person name="Noel C.J."/>
            <person name="Dacks J.B."/>
            <person name="Foster P.G."/>
            <person name="Simillion C."/>
            <person name="Van de Peer Y."/>
            <person name="Miranda-Saavedra D."/>
            <person name="Barton G.J."/>
            <person name="Westrop G.D."/>
            <person name="Mueller S."/>
            <person name="Dessi D."/>
            <person name="Fiori P.L."/>
            <person name="Ren Q."/>
            <person name="Paulsen I."/>
            <person name="Zhang H."/>
            <person name="Bastida-Corcuera F.D."/>
            <person name="Simoes-Barbosa A."/>
            <person name="Brown M.T."/>
            <person name="Hayes R.D."/>
            <person name="Mukherjee M."/>
            <person name="Okumura C.Y."/>
            <person name="Schneider R."/>
            <person name="Smith A.J."/>
            <person name="Vanacova S."/>
            <person name="Villalvazo M."/>
            <person name="Haas B.J."/>
            <person name="Pertea M."/>
            <person name="Feldblyum T.V."/>
            <person name="Utterback T.R."/>
            <person name="Shu C.L."/>
            <person name="Osoegawa K."/>
            <person name="de Jong P.J."/>
            <person name="Hrdy I."/>
            <person name="Horvathova L."/>
            <person name="Zubacova Z."/>
            <person name="Dolezal P."/>
            <person name="Malik S.B."/>
            <person name="Logsdon J.M. Jr."/>
            <person name="Henze K."/>
            <person name="Gupta A."/>
            <person name="Wang C.C."/>
            <person name="Dunne R.L."/>
            <person name="Upcroft J.A."/>
            <person name="Upcroft P."/>
            <person name="White O."/>
            <person name="Salzberg S.L."/>
            <person name="Tang P."/>
            <person name="Chiu C.-H."/>
            <person name="Lee Y.-S."/>
            <person name="Embley T.M."/>
            <person name="Coombs G.H."/>
            <person name="Mottram J.C."/>
            <person name="Tachezy J."/>
            <person name="Fraser-Liggett C.M."/>
            <person name="Johnson P.J."/>
        </authorList>
    </citation>
    <scope>NUCLEOTIDE SEQUENCE [LARGE SCALE GENOMIC DNA]</scope>
    <source>
        <strain evidence="2">G3</strain>
    </source>
</reference>
<name>A2FIP1_TRIV3</name>
<organism evidence="2 3">
    <name type="scientific">Trichomonas vaginalis (strain ATCC PRA-98 / G3)</name>
    <dbReference type="NCBI Taxonomy" id="412133"/>
    <lineage>
        <taxon>Eukaryota</taxon>
        <taxon>Metamonada</taxon>
        <taxon>Parabasalia</taxon>
        <taxon>Trichomonadida</taxon>
        <taxon>Trichomonadidae</taxon>
        <taxon>Trichomonas</taxon>
    </lineage>
</organism>
<dbReference type="EMBL" id="DS113817">
    <property type="protein sequence ID" value="EAX95213.1"/>
    <property type="molecule type" value="Genomic_DNA"/>
</dbReference>
<dbReference type="AlphaFoldDB" id="A2FIP1"/>
<dbReference type="VEuPathDB" id="TrichDB:TVAG_171010"/>
<sequence>MTTCPAMSDQRITISGFLRTFQPGPSYVDCEKGILYLKEMLFQQSNSKIFDVVVKREGEGKKRKERKKERKRRRRRKGKEEEEKRKKRRTY</sequence>
<evidence type="ECO:0000313" key="3">
    <source>
        <dbReference type="Proteomes" id="UP000001542"/>
    </source>
</evidence>
<evidence type="ECO:0000256" key="1">
    <source>
        <dbReference type="SAM" id="MobiDB-lite"/>
    </source>
</evidence>
<keyword evidence="3" id="KW-1185">Reference proteome</keyword>
<reference evidence="2" key="1">
    <citation type="submission" date="2006-10" db="EMBL/GenBank/DDBJ databases">
        <authorList>
            <person name="Amadeo P."/>
            <person name="Zhao Q."/>
            <person name="Wortman J."/>
            <person name="Fraser-Liggett C."/>
            <person name="Carlton J."/>
        </authorList>
    </citation>
    <scope>NUCLEOTIDE SEQUENCE</scope>
    <source>
        <strain evidence="2">G3</strain>
    </source>
</reference>
<feature type="region of interest" description="Disordered" evidence="1">
    <location>
        <begin position="55"/>
        <end position="91"/>
    </location>
</feature>
<dbReference type="Proteomes" id="UP000001542">
    <property type="component" value="Unassembled WGS sequence"/>
</dbReference>
<feature type="compositionally biased region" description="Basic residues" evidence="1">
    <location>
        <begin position="63"/>
        <end position="77"/>
    </location>
</feature>
<gene>
    <name evidence="2" type="ORF">TVAG_171010</name>
</gene>